<dbReference type="SMART" id="SM00461">
    <property type="entry name" value="WH1"/>
    <property type="match status" value="1"/>
</dbReference>
<sequence>MRDETMSGASGESLLACATADVMIYEESTKLWVRPDDAAGPANSGIPTGQKLSNVQLIQDNNAKSVGFRIVAIRIHDRKVLINQNIYAKLKYHAATNSFHQWRNEHRQVFGLSFTMEQEATKFFGVVQQVMEWHGNAQTNAIQAANDDYGTHQHTQHHQQHYANGNGEVNNGVNNSVYQDPQYYQFQQQQPQMSSGNQFHQHNHYAETDQSAMASSNGHTPASHAYR</sequence>
<feature type="region of interest" description="Disordered" evidence="1">
    <location>
        <begin position="152"/>
        <end position="176"/>
    </location>
</feature>
<protein>
    <submittedName>
        <fullName evidence="3">WH1 domain-containing protein</fullName>
    </submittedName>
</protein>
<dbReference type="PANTHER" id="PTHR11202">
    <property type="entry name" value="SPROUTY-RELATED, EVH1 DOMAIN-CONTAINING PROTEIN FAMILY MEMBER"/>
    <property type="match status" value="1"/>
</dbReference>
<name>A0AAD4NEP5_9BILA</name>
<dbReference type="Gene3D" id="2.30.29.30">
    <property type="entry name" value="Pleckstrin-homology domain (PH domain)/Phosphotyrosine-binding domain (PTB)"/>
    <property type="match status" value="1"/>
</dbReference>
<dbReference type="InterPro" id="IPR011993">
    <property type="entry name" value="PH-like_dom_sf"/>
</dbReference>
<evidence type="ECO:0000256" key="1">
    <source>
        <dbReference type="SAM" id="MobiDB-lite"/>
    </source>
</evidence>
<dbReference type="GO" id="GO:0017124">
    <property type="term" value="F:SH3 domain binding"/>
    <property type="evidence" value="ECO:0007669"/>
    <property type="project" value="TreeGrafter"/>
</dbReference>
<dbReference type="Pfam" id="PF00568">
    <property type="entry name" value="WH1"/>
    <property type="match status" value="1"/>
</dbReference>
<dbReference type="EMBL" id="JAKKPZ010000001">
    <property type="protein sequence ID" value="KAI1728096.1"/>
    <property type="molecule type" value="Genomic_DNA"/>
</dbReference>
<comment type="caution">
    <text evidence="3">The sequence shown here is derived from an EMBL/GenBank/DDBJ whole genome shotgun (WGS) entry which is preliminary data.</text>
</comment>
<gene>
    <name evidence="3" type="ORF">DdX_00250</name>
</gene>
<feature type="compositionally biased region" description="Low complexity" evidence="1">
    <location>
        <begin position="164"/>
        <end position="176"/>
    </location>
</feature>
<evidence type="ECO:0000259" key="2">
    <source>
        <dbReference type="PROSITE" id="PS50229"/>
    </source>
</evidence>
<dbReference type="InterPro" id="IPR000697">
    <property type="entry name" value="WH1/EVH1_dom"/>
</dbReference>
<reference evidence="3" key="1">
    <citation type="submission" date="2022-01" db="EMBL/GenBank/DDBJ databases">
        <title>Genome Sequence Resource for Two Populations of Ditylenchus destructor, the Migratory Endoparasitic Phytonematode.</title>
        <authorList>
            <person name="Zhang H."/>
            <person name="Lin R."/>
            <person name="Xie B."/>
        </authorList>
    </citation>
    <scope>NUCLEOTIDE SEQUENCE</scope>
    <source>
        <strain evidence="3">BazhouSP</strain>
    </source>
</reference>
<dbReference type="PROSITE" id="PS50229">
    <property type="entry name" value="WH1"/>
    <property type="match status" value="1"/>
</dbReference>
<organism evidence="3 4">
    <name type="scientific">Ditylenchus destructor</name>
    <dbReference type="NCBI Taxonomy" id="166010"/>
    <lineage>
        <taxon>Eukaryota</taxon>
        <taxon>Metazoa</taxon>
        <taxon>Ecdysozoa</taxon>
        <taxon>Nematoda</taxon>
        <taxon>Chromadorea</taxon>
        <taxon>Rhabditida</taxon>
        <taxon>Tylenchina</taxon>
        <taxon>Tylenchomorpha</taxon>
        <taxon>Sphaerularioidea</taxon>
        <taxon>Anguinidae</taxon>
        <taxon>Anguininae</taxon>
        <taxon>Ditylenchus</taxon>
    </lineage>
</organism>
<dbReference type="Proteomes" id="UP001201812">
    <property type="component" value="Unassembled WGS sequence"/>
</dbReference>
<evidence type="ECO:0000313" key="3">
    <source>
        <dbReference type="EMBL" id="KAI1728096.1"/>
    </source>
</evidence>
<feature type="domain" description="WH1" evidence="2">
    <location>
        <begin position="7"/>
        <end position="134"/>
    </location>
</feature>
<evidence type="ECO:0000313" key="4">
    <source>
        <dbReference type="Proteomes" id="UP001201812"/>
    </source>
</evidence>
<dbReference type="AlphaFoldDB" id="A0AAD4NEP5"/>
<accession>A0AAD4NEP5</accession>
<dbReference type="PANTHER" id="PTHR11202:SF22">
    <property type="entry name" value="PROTEIN ENABLED"/>
    <property type="match status" value="1"/>
</dbReference>
<proteinExistence type="predicted"/>
<keyword evidence="4" id="KW-1185">Reference proteome</keyword>
<dbReference type="SUPFAM" id="SSF50729">
    <property type="entry name" value="PH domain-like"/>
    <property type="match status" value="1"/>
</dbReference>